<comment type="similarity">
    <text evidence="1">Belongs to the beta type-B retroviral polymerase family. HERV class-II K(HML-2) pol subfamily.</text>
</comment>
<name>A0AAV7T1V6_PLEWA</name>
<keyword evidence="6" id="KW-0540">Nuclease</keyword>
<dbReference type="CDD" id="cd01647">
    <property type="entry name" value="RT_LTR"/>
    <property type="match status" value="1"/>
</dbReference>
<comment type="caution">
    <text evidence="11">The sequence shown here is derived from an EMBL/GenBank/DDBJ whole genome shotgun (WGS) entry which is preliminary data.</text>
</comment>
<dbReference type="Proteomes" id="UP001066276">
    <property type="component" value="Chromosome 4_1"/>
</dbReference>
<evidence type="ECO:0000256" key="4">
    <source>
        <dbReference type="ARBA" id="ARBA00022679"/>
    </source>
</evidence>
<evidence type="ECO:0000256" key="9">
    <source>
        <dbReference type="ARBA" id="ARBA00022918"/>
    </source>
</evidence>
<protein>
    <recommendedName>
        <fullName evidence="2">ribonuclease H</fullName>
        <ecNumber evidence="2">3.1.26.4</ecNumber>
    </recommendedName>
</protein>
<dbReference type="Gene3D" id="3.10.10.10">
    <property type="entry name" value="HIV Type 1 Reverse Transcriptase, subunit A, domain 1"/>
    <property type="match status" value="1"/>
</dbReference>
<dbReference type="InterPro" id="IPR000477">
    <property type="entry name" value="RT_dom"/>
</dbReference>
<evidence type="ECO:0000256" key="3">
    <source>
        <dbReference type="ARBA" id="ARBA00022670"/>
    </source>
</evidence>
<dbReference type="PROSITE" id="PS50878">
    <property type="entry name" value="RT_POL"/>
    <property type="match status" value="1"/>
</dbReference>
<feature type="non-terminal residue" evidence="11">
    <location>
        <position position="1"/>
    </location>
</feature>
<evidence type="ECO:0000256" key="6">
    <source>
        <dbReference type="ARBA" id="ARBA00022722"/>
    </source>
</evidence>
<feature type="domain" description="Reverse transcriptase" evidence="10">
    <location>
        <begin position="1"/>
        <end position="120"/>
    </location>
</feature>
<dbReference type="InterPro" id="IPR043502">
    <property type="entry name" value="DNA/RNA_pol_sf"/>
</dbReference>
<sequence>AKYMSTLDLTKGYWQIPLAPEDKEKTAFATQSGLYHFTVLPFGLHGAPATFQRLMDRLLNPFQTFTAAYLDDVVIFSETWDDHLIHLQQIFHTLANAGLTANPKKCVIGQSDISYLGYKISQGSLQPQTKKVDAILNAPNPTTKKDLRSFL</sequence>
<evidence type="ECO:0000256" key="7">
    <source>
        <dbReference type="ARBA" id="ARBA00022759"/>
    </source>
</evidence>
<dbReference type="GO" id="GO:0004523">
    <property type="term" value="F:RNA-DNA hybrid ribonuclease activity"/>
    <property type="evidence" value="ECO:0007669"/>
    <property type="project" value="UniProtKB-EC"/>
</dbReference>
<evidence type="ECO:0000256" key="5">
    <source>
        <dbReference type="ARBA" id="ARBA00022695"/>
    </source>
</evidence>
<dbReference type="EMBL" id="JANPWB010000007">
    <property type="protein sequence ID" value="KAJ1170433.1"/>
    <property type="molecule type" value="Genomic_DNA"/>
</dbReference>
<dbReference type="GO" id="GO:0003964">
    <property type="term" value="F:RNA-directed DNA polymerase activity"/>
    <property type="evidence" value="ECO:0007669"/>
    <property type="project" value="UniProtKB-KW"/>
</dbReference>
<keyword evidence="9" id="KW-0695">RNA-directed DNA polymerase</keyword>
<evidence type="ECO:0000259" key="10">
    <source>
        <dbReference type="PROSITE" id="PS50878"/>
    </source>
</evidence>
<dbReference type="FunFam" id="3.10.10.10:FF:000007">
    <property type="entry name" value="Retrovirus-related Pol polyprotein from transposon 17.6-like Protein"/>
    <property type="match status" value="1"/>
</dbReference>
<evidence type="ECO:0000256" key="2">
    <source>
        <dbReference type="ARBA" id="ARBA00012180"/>
    </source>
</evidence>
<feature type="non-terminal residue" evidence="11">
    <location>
        <position position="151"/>
    </location>
</feature>
<proteinExistence type="inferred from homology"/>
<gene>
    <name evidence="11" type="ORF">NDU88_002310</name>
</gene>
<keyword evidence="5" id="KW-0548">Nucleotidyltransferase</keyword>
<keyword evidence="8" id="KW-0378">Hydrolase</keyword>
<keyword evidence="7" id="KW-0255">Endonuclease</keyword>
<dbReference type="PANTHER" id="PTHR33064">
    <property type="entry name" value="POL PROTEIN"/>
    <property type="match status" value="1"/>
</dbReference>
<dbReference type="SUPFAM" id="SSF56672">
    <property type="entry name" value="DNA/RNA polymerases"/>
    <property type="match status" value="1"/>
</dbReference>
<dbReference type="PANTHER" id="PTHR33064:SF29">
    <property type="entry name" value="PEPTIDASE A2 DOMAIN-CONTAINING PROTEIN-RELATED"/>
    <property type="match status" value="1"/>
</dbReference>
<dbReference type="InterPro" id="IPR043128">
    <property type="entry name" value="Rev_trsase/Diguanyl_cyclase"/>
</dbReference>
<keyword evidence="4" id="KW-0808">Transferase</keyword>
<dbReference type="Gene3D" id="3.30.70.270">
    <property type="match status" value="1"/>
</dbReference>
<evidence type="ECO:0000256" key="8">
    <source>
        <dbReference type="ARBA" id="ARBA00022801"/>
    </source>
</evidence>
<keyword evidence="3" id="KW-0645">Protease</keyword>
<accession>A0AAV7T1V6</accession>
<dbReference type="InterPro" id="IPR051320">
    <property type="entry name" value="Viral_Replic_Matur_Polypro"/>
</dbReference>
<evidence type="ECO:0000313" key="11">
    <source>
        <dbReference type="EMBL" id="KAJ1170433.1"/>
    </source>
</evidence>
<organism evidence="11 12">
    <name type="scientific">Pleurodeles waltl</name>
    <name type="common">Iberian ribbed newt</name>
    <dbReference type="NCBI Taxonomy" id="8319"/>
    <lineage>
        <taxon>Eukaryota</taxon>
        <taxon>Metazoa</taxon>
        <taxon>Chordata</taxon>
        <taxon>Craniata</taxon>
        <taxon>Vertebrata</taxon>
        <taxon>Euteleostomi</taxon>
        <taxon>Amphibia</taxon>
        <taxon>Batrachia</taxon>
        <taxon>Caudata</taxon>
        <taxon>Salamandroidea</taxon>
        <taxon>Salamandridae</taxon>
        <taxon>Pleurodelinae</taxon>
        <taxon>Pleurodeles</taxon>
    </lineage>
</organism>
<evidence type="ECO:0000256" key="1">
    <source>
        <dbReference type="ARBA" id="ARBA00010879"/>
    </source>
</evidence>
<dbReference type="Pfam" id="PF00078">
    <property type="entry name" value="RVT_1"/>
    <property type="match status" value="1"/>
</dbReference>
<dbReference type="EC" id="3.1.26.4" evidence="2"/>
<dbReference type="GO" id="GO:0008233">
    <property type="term" value="F:peptidase activity"/>
    <property type="evidence" value="ECO:0007669"/>
    <property type="project" value="UniProtKB-KW"/>
</dbReference>
<evidence type="ECO:0000313" key="12">
    <source>
        <dbReference type="Proteomes" id="UP001066276"/>
    </source>
</evidence>
<keyword evidence="12" id="KW-1185">Reference proteome</keyword>
<reference evidence="11" key="1">
    <citation type="journal article" date="2022" name="bioRxiv">
        <title>Sequencing and chromosome-scale assembly of the giantPleurodeles waltlgenome.</title>
        <authorList>
            <person name="Brown T."/>
            <person name="Elewa A."/>
            <person name="Iarovenko S."/>
            <person name="Subramanian E."/>
            <person name="Araus A.J."/>
            <person name="Petzold A."/>
            <person name="Susuki M."/>
            <person name="Suzuki K.-i.T."/>
            <person name="Hayashi T."/>
            <person name="Toyoda A."/>
            <person name="Oliveira C."/>
            <person name="Osipova E."/>
            <person name="Leigh N.D."/>
            <person name="Simon A."/>
            <person name="Yun M.H."/>
        </authorList>
    </citation>
    <scope>NUCLEOTIDE SEQUENCE</scope>
    <source>
        <strain evidence="11">20211129_DDA</strain>
        <tissue evidence="11">Liver</tissue>
    </source>
</reference>
<dbReference type="AlphaFoldDB" id="A0AAV7T1V6"/>
<dbReference type="GO" id="GO:0006508">
    <property type="term" value="P:proteolysis"/>
    <property type="evidence" value="ECO:0007669"/>
    <property type="project" value="UniProtKB-KW"/>
</dbReference>